<dbReference type="RefSeq" id="WP_369780023.1">
    <property type="nucleotide sequence ID" value="NZ_CP165727.1"/>
</dbReference>
<gene>
    <name evidence="4" type="ORF">AB5J51_39360</name>
</gene>
<proteinExistence type="inferred from homology"/>
<comment type="similarity">
    <text evidence="1">Belongs to the TolB family.</text>
</comment>
<dbReference type="SUPFAM" id="SSF82171">
    <property type="entry name" value="DPP6 N-terminal domain-like"/>
    <property type="match status" value="1"/>
</dbReference>
<evidence type="ECO:0000256" key="3">
    <source>
        <dbReference type="SAM" id="SignalP"/>
    </source>
</evidence>
<dbReference type="EMBL" id="CP165727">
    <property type="protein sequence ID" value="XDV68520.1"/>
    <property type="molecule type" value="Genomic_DNA"/>
</dbReference>
<evidence type="ECO:0000313" key="4">
    <source>
        <dbReference type="EMBL" id="XDV68520.1"/>
    </source>
</evidence>
<feature type="region of interest" description="Disordered" evidence="2">
    <location>
        <begin position="149"/>
        <end position="172"/>
    </location>
</feature>
<sequence length="440" mass="46274">MRRLSVIRNTGRAVLAPGIVAALLTGGVAHATDVEPKPAGTAPIGNAASGPSISADGRYVAFSSPARDLVAGDTNRADDVFVRDRQTGAITRVSVDSAGNQANNVSRNPSISAEGRYVAFESYATNLVAGDTNRYRDIFVHDLQTGETTRVSAGSHGEESDSESSHPSISADGRFVAFDSPASNLVFGDTNDMHDVFVRDRQTGETTRASVDSNVRQGDGISQLPSISADGRYVAFSSGAKTLSLFPDTNRADDVFVHDQLTGYTDRISVGPDGNEGNSASRTASISADGRFVAFESTASNLVAGDTGGPYDTDIFLYDRVTRTTTQVNLGPDGLSDGRTPGQERTTLSADGRYIAFVSGEDKLVTGDSNSSWDVYVRDRVTATTTRVSVANDGSQSDGYSYSPSISADGHHVAFTTSATNLGGDGTSRKFNLYVRGLGN</sequence>
<accession>A0AB39YE55</accession>
<name>A0AB39YE55_9ACTN</name>
<dbReference type="PANTHER" id="PTHR36842:SF1">
    <property type="entry name" value="PROTEIN TOLB"/>
    <property type="match status" value="1"/>
</dbReference>
<evidence type="ECO:0000256" key="2">
    <source>
        <dbReference type="SAM" id="MobiDB-lite"/>
    </source>
</evidence>
<dbReference type="InterPro" id="IPR011659">
    <property type="entry name" value="WD40"/>
</dbReference>
<feature type="signal peptide" evidence="3">
    <location>
        <begin position="1"/>
        <end position="31"/>
    </location>
</feature>
<dbReference type="InterPro" id="IPR011042">
    <property type="entry name" value="6-blade_b-propeller_TolB-like"/>
</dbReference>
<keyword evidence="3" id="KW-0732">Signal</keyword>
<dbReference type="AlphaFoldDB" id="A0AB39YE55"/>
<evidence type="ECO:0000256" key="1">
    <source>
        <dbReference type="ARBA" id="ARBA00009820"/>
    </source>
</evidence>
<dbReference type="Gene3D" id="2.120.10.30">
    <property type="entry name" value="TolB, C-terminal domain"/>
    <property type="match status" value="2"/>
</dbReference>
<reference evidence="4" key="1">
    <citation type="submission" date="2024-08" db="EMBL/GenBank/DDBJ databases">
        <authorList>
            <person name="Yu S.T."/>
        </authorList>
    </citation>
    <scope>NUCLEOTIDE SEQUENCE</scope>
    <source>
        <strain evidence="4">R33</strain>
    </source>
</reference>
<organism evidence="4">
    <name type="scientific">Streptomyces sp. R33</name>
    <dbReference type="NCBI Taxonomy" id="3238629"/>
    <lineage>
        <taxon>Bacteria</taxon>
        <taxon>Bacillati</taxon>
        <taxon>Actinomycetota</taxon>
        <taxon>Actinomycetes</taxon>
        <taxon>Kitasatosporales</taxon>
        <taxon>Streptomycetaceae</taxon>
        <taxon>Streptomyces</taxon>
    </lineage>
</organism>
<protein>
    <recommendedName>
        <fullName evidence="5">WD40 repeat protein</fullName>
    </recommendedName>
</protein>
<dbReference type="Pfam" id="PF07676">
    <property type="entry name" value="PD40"/>
    <property type="match status" value="4"/>
</dbReference>
<dbReference type="PANTHER" id="PTHR36842">
    <property type="entry name" value="PROTEIN TOLB HOMOLOG"/>
    <property type="match status" value="1"/>
</dbReference>
<feature type="chain" id="PRO_5044226413" description="WD40 repeat protein" evidence="3">
    <location>
        <begin position="32"/>
        <end position="440"/>
    </location>
</feature>
<evidence type="ECO:0008006" key="5">
    <source>
        <dbReference type="Google" id="ProtNLM"/>
    </source>
</evidence>